<dbReference type="EMBL" id="CP024785">
    <property type="protein sequence ID" value="AUB37075.1"/>
    <property type="molecule type" value="Genomic_DNA"/>
</dbReference>
<gene>
    <name evidence="1" type="ORF">COO91_03007</name>
</gene>
<proteinExistence type="predicted"/>
<protein>
    <submittedName>
        <fullName evidence="1">Uncharacterized protein</fullName>
    </submittedName>
</protein>
<evidence type="ECO:0000313" key="2">
    <source>
        <dbReference type="Proteomes" id="UP000232003"/>
    </source>
</evidence>
<reference evidence="1 2" key="1">
    <citation type="submission" date="2017-11" db="EMBL/GenBank/DDBJ databases">
        <title>Complete genome of a free-living desiccation-tolerant cyanobacterium and its photosynthetic adaptation to extreme terrestrial habitat.</title>
        <authorList>
            <person name="Shang J."/>
        </authorList>
    </citation>
    <scope>NUCLEOTIDE SEQUENCE [LARGE SCALE GENOMIC DNA]</scope>
    <source>
        <strain evidence="1 2">CCNUN1</strain>
    </source>
</reference>
<dbReference type="KEGG" id="nfl:COO91_03007"/>
<sequence>MVLPICGIDLDAVGKQIQMRDQLRLHHYAFGHLPVRRYLWMTPSNISLTIPEWLDQLMNL</sequence>
<organism evidence="1 2">
    <name type="scientific">Nostoc flagelliforme CCNUN1</name>
    <dbReference type="NCBI Taxonomy" id="2038116"/>
    <lineage>
        <taxon>Bacteria</taxon>
        <taxon>Bacillati</taxon>
        <taxon>Cyanobacteriota</taxon>
        <taxon>Cyanophyceae</taxon>
        <taxon>Nostocales</taxon>
        <taxon>Nostocaceae</taxon>
        <taxon>Nostoc</taxon>
    </lineage>
</organism>
<name>A0A2K8SQJ7_9NOSO</name>
<dbReference type="Proteomes" id="UP000232003">
    <property type="component" value="Chromosome"/>
</dbReference>
<accession>A0A2K8SQJ7</accession>
<evidence type="ECO:0000313" key="1">
    <source>
        <dbReference type="EMBL" id="AUB37075.1"/>
    </source>
</evidence>
<keyword evidence="2" id="KW-1185">Reference proteome</keyword>
<dbReference type="AlphaFoldDB" id="A0A2K8SQJ7"/>